<keyword evidence="2" id="KW-1185">Reference proteome</keyword>
<accession>A0A9P6ZZZ7</accession>
<evidence type="ECO:0000313" key="2">
    <source>
        <dbReference type="Proteomes" id="UP000714275"/>
    </source>
</evidence>
<comment type="caution">
    <text evidence="1">The sequence shown here is derived from an EMBL/GenBank/DDBJ whole genome shotgun (WGS) entry which is preliminary data.</text>
</comment>
<dbReference type="AlphaFoldDB" id="A0A9P6ZZZ7"/>
<name>A0A9P6ZZZ7_9AGAM</name>
<dbReference type="Proteomes" id="UP000714275">
    <property type="component" value="Unassembled WGS sequence"/>
</dbReference>
<organism evidence="1 2">
    <name type="scientific">Suillus placidus</name>
    <dbReference type="NCBI Taxonomy" id="48579"/>
    <lineage>
        <taxon>Eukaryota</taxon>
        <taxon>Fungi</taxon>
        <taxon>Dikarya</taxon>
        <taxon>Basidiomycota</taxon>
        <taxon>Agaricomycotina</taxon>
        <taxon>Agaricomycetes</taxon>
        <taxon>Agaricomycetidae</taxon>
        <taxon>Boletales</taxon>
        <taxon>Suillineae</taxon>
        <taxon>Suillaceae</taxon>
        <taxon>Suillus</taxon>
    </lineage>
</organism>
<gene>
    <name evidence="1" type="ORF">EV702DRAFT_1043929</name>
</gene>
<sequence length="315" mass="34494">MSKKNAGDGGQLTENKKSAGNMAWMYSSPTTAQKSNPIHPAHAQPPPLPVTSDYCNRCKGRHFPRPFLLTPTCSTLQGGTVHNHQQFKWLGITLDTIRTCQRALIPTLLPPACTLLTVAPNPAVLSSPINMPRGTGSSRLKGLSRSILSHSLRGRQRQTHVLPAGKQSQRLEAAASSRRAQFQEMSAEDRKMVESMMVDYVNIITLSQLMCRKRLRSKHCKIGSGAEWVVKGGIGSGTGWVVEVFQCVIPMSHMSKSPLELWEGARGLAKVDEWDAVGPSHYHNLVAFDNITEVVNPLHVAPGLRPVLISAYVHS</sequence>
<protein>
    <submittedName>
        <fullName evidence="1">Uncharacterized protein</fullName>
    </submittedName>
</protein>
<dbReference type="EMBL" id="JABBWD010000013">
    <property type="protein sequence ID" value="KAG1778946.1"/>
    <property type="molecule type" value="Genomic_DNA"/>
</dbReference>
<proteinExistence type="predicted"/>
<feature type="non-terminal residue" evidence="1">
    <location>
        <position position="1"/>
    </location>
</feature>
<reference evidence="1" key="1">
    <citation type="journal article" date="2020" name="New Phytol.">
        <title>Comparative genomics reveals dynamic genome evolution in host specialist ectomycorrhizal fungi.</title>
        <authorList>
            <person name="Lofgren L.A."/>
            <person name="Nguyen N.H."/>
            <person name="Vilgalys R."/>
            <person name="Ruytinx J."/>
            <person name="Liao H.L."/>
            <person name="Branco S."/>
            <person name="Kuo A."/>
            <person name="LaButti K."/>
            <person name="Lipzen A."/>
            <person name="Andreopoulos W."/>
            <person name="Pangilinan J."/>
            <person name="Riley R."/>
            <person name="Hundley H."/>
            <person name="Na H."/>
            <person name="Barry K."/>
            <person name="Grigoriev I.V."/>
            <person name="Stajich J.E."/>
            <person name="Kennedy P.G."/>
        </authorList>
    </citation>
    <scope>NUCLEOTIDE SEQUENCE</scope>
    <source>
        <strain evidence="1">DOB743</strain>
    </source>
</reference>
<evidence type="ECO:0000313" key="1">
    <source>
        <dbReference type="EMBL" id="KAG1778946.1"/>
    </source>
</evidence>